<evidence type="ECO:0000256" key="10">
    <source>
        <dbReference type="ARBA" id="ARBA00022990"/>
    </source>
</evidence>
<dbReference type="SUPFAM" id="SSF46946">
    <property type="entry name" value="S13-like H2TH domain"/>
    <property type="match status" value="1"/>
</dbReference>
<evidence type="ECO:0000256" key="17">
    <source>
        <dbReference type="ARBA" id="ARBA00023242"/>
    </source>
</evidence>
<evidence type="ECO:0000259" key="29">
    <source>
        <dbReference type="PROSITE" id="PS50114"/>
    </source>
</evidence>
<accession>G3H0L6</accession>
<dbReference type="SUPFAM" id="SSF57716">
    <property type="entry name" value="Glucocorticoid receptor-like (DNA-binding domain)"/>
    <property type="match status" value="2"/>
</dbReference>
<organism evidence="30 31">
    <name type="scientific">Cricetulus griseus</name>
    <name type="common">Chinese hamster</name>
    <name type="synonym">Cricetulus barabensis griseus</name>
    <dbReference type="NCBI Taxonomy" id="10029"/>
    <lineage>
        <taxon>Eukaryota</taxon>
        <taxon>Metazoa</taxon>
        <taxon>Chordata</taxon>
        <taxon>Craniata</taxon>
        <taxon>Vertebrata</taxon>
        <taxon>Euteleostomi</taxon>
        <taxon>Mammalia</taxon>
        <taxon>Eutheria</taxon>
        <taxon>Euarchontoglires</taxon>
        <taxon>Glires</taxon>
        <taxon>Rodentia</taxon>
        <taxon>Myomorpha</taxon>
        <taxon>Muroidea</taxon>
        <taxon>Cricetidae</taxon>
        <taxon>Cricetinae</taxon>
        <taxon>Cricetulus</taxon>
    </lineage>
</organism>
<dbReference type="FunFam" id="3.30.50.10:FF:000001">
    <property type="entry name" value="GATA transcription factor (GATAd)"/>
    <property type="match status" value="1"/>
</dbReference>
<keyword evidence="7 27" id="KW-0863">Zinc-finger</keyword>
<dbReference type="SMART" id="SM00401">
    <property type="entry name" value="ZnF_GATA"/>
    <property type="match status" value="2"/>
</dbReference>
<feature type="region of interest" description="Disordered" evidence="28">
    <location>
        <begin position="129"/>
        <end position="208"/>
    </location>
</feature>
<evidence type="ECO:0000313" key="30">
    <source>
        <dbReference type="EMBL" id="EGW10356.1"/>
    </source>
</evidence>
<dbReference type="Gene3D" id="1.10.8.50">
    <property type="match status" value="1"/>
</dbReference>
<evidence type="ECO:0000256" key="18">
    <source>
        <dbReference type="ARBA" id="ARBA00023268"/>
    </source>
</evidence>
<sequence>MCRRGELLELGAVELVRDSVDMFDDFSEGRECVNCGAMSTPLWRRDGTGHYLCNACGLYHKMNGINRPLIKPQRRLSASRRVGLSCANCQTTTTTLWRRNAEGEPVCNACGLYMKLHGVPRPLAMRKEGIQTRKRKPKNLNKSKTSAGPPGESLPPSSSASSNSSNATTTTSSSSEEMRPIKTEPGLSSHYGHSTSISQKVVKTGGSSKKLCPDSFQSLWLQDAQVHGKKLFLRFDPDEEMELLGSSPQPVQGVQQKEAMDPELALLPNAQETSAGPSGSGEPVPSGSDGPYDLGGHNLLAVAQRWLEVRFGLFGSVWVNDFSRAKQANKRGDWRDPVPRLVLHFDGGGFLAFYSCQMSWSPPPVIEPTCDILSEKFHRGQALEALSQAQPVCYTLLDQRYFSGLGNIIKNEALYRAGIHPLSLGSLLSSSSLEALVDHVVEFSSDWLRDKFQGKGRRTLIYQKDQCPSGHQVMKETFGPPCGLQRLTWWCPQCQPQLSSEGPQNMLSS</sequence>
<dbReference type="InterPro" id="IPR013088">
    <property type="entry name" value="Znf_NHR/GATA"/>
</dbReference>
<protein>
    <recommendedName>
        <fullName evidence="22">Endonuclease 8-like 2</fullName>
        <ecNumber evidence="2">4.2.99.18</ecNumber>
    </recommendedName>
    <alternativeName>
        <fullName evidence="24">DNA glycosylase/AP lyase Neil2</fullName>
    </alternativeName>
    <alternativeName>
        <fullName evidence="23">DNA-(apurinic or apyrimidinic site) lyase Neil2</fullName>
    </alternativeName>
    <alternativeName>
        <fullName evidence="26">Endonuclease VIII-like 2</fullName>
    </alternativeName>
    <alternativeName>
        <fullName evidence="25">Nei-like protein 2</fullName>
    </alternativeName>
</protein>
<comment type="subcellular location">
    <subcellularLocation>
        <location evidence="1">Nucleus</location>
    </subcellularLocation>
</comment>
<evidence type="ECO:0000256" key="11">
    <source>
        <dbReference type="ARBA" id="ARBA00023015"/>
    </source>
</evidence>
<gene>
    <name evidence="30" type="ORF">I79_003678</name>
</gene>
<dbReference type="GO" id="GO:0016799">
    <property type="term" value="F:hydrolase activity, hydrolyzing N-glycosyl compounds"/>
    <property type="evidence" value="ECO:0007669"/>
    <property type="project" value="InterPro"/>
</dbReference>
<evidence type="ECO:0000256" key="24">
    <source>
        <dbReference type="ARBA" id="ARBA00081875"/>
    </source>
</evidence>
<evidence type="ECO:0000256" key="15">
    <source>
        <dbReference type="ARBA" id="ARBA00023204"/>
    </source>
</evidence>
<evidence type="ECO:0000256" key="14">
    <source>
        <dbReference type="ARBA" id="ARBA00023163"/>
    </source>
</evidence>
<evidence type="ECO:0000256" key="6">
    <source>
        <dbReference type="ARBA" id="ARBA00022763"/>
    </source>
</evidence>
<dbReference type="Pfam" id="PF06831">
    <property type="entry name" value="H2TH"/>
    <property type="match status" value="1"/>
</dbReference>
<evidence type="ECO:0000256" key="27">
    <source>
        <dbReference type="PROSITE-ProRule" id="PRU00094"/>
    </source>
</evidence>
<keyword evidence="14" id="KW-0804">Transcription</keyword>
<dbReference type="GO" id="GO:0000122">
    <property type="term" value="P:negative regulation of transcription by RNA polymerase II"/>
    <property type="evidence" value="ECO:0007669"/>
    <property type="project" value="TreeGrafter"/>
</dbReference>
<keyword evidence="9" id="KW-0862">Zinc</keyword>
<keyword evidence="5" id="KW-0677">Repeat</keyword>
<keyword evidence="30" id="KW-0540">Nuclease</keyword>
<proteinExistence type="predicted"/>
<dbReference type="GO" id="GO:0003684">
    <property type="term" value="F:damaged DNA binding"/>
    <property type="evidence" value="ECO:0007669"/>
    <property type="project" value="InterPro"/>
</dbReference>
<keyword evidence="12" id="KW-0238">DNA-binding</keyword>
<dbReference type="STRING" id="10029.G3H0L6"/>
<feature type="region of interest" description="Disordered" evidence="28">
    <location>
        <begin position="270"/>
        <end position="291"/>
    </location>
</feature>
<keyword evidence="19" id="KW-0326">Glycosidase</keyword>
<dbReference type="EC" id="4.2.99.18" evidence="2"/>
<feature type="compositionally biased region" description="Low complexity" evidence="28">
    <location>
        <begin position="274"/>
        <end position="291"/>
    </location>
</feature>
<dbReference type="InParanoid" id="G3H0L6"/>
<keyword evidence="4" id="KW-0479">Metal-binding</keyword>
<evidence type="ECO:0000256" key="25">
    <source>
        <dbReference type="ARBA" id="ARBA00082923"/>
    </source>
</evidence>
<dbReference type="GO" id="GO:0048513">
    <property type="term" value="P:animal organ development"/>
    <property type="evidence" value="ECO:0007669"/>
    <property type="project" value="UniProtKB-ARBA"/>
</dbReference>
<dbReference type="GO" id="GO:0005634">
    <property type="term" value="C:nucleus"/>
    <property type="evidence" value="ECO:0007669"/>
    <property type="project" value="UniProtKB-SubCell"/>
</dbReference>
<evidence type="ECO:0000256" key="9">
    <source>
        <dbReference type="ARBA" id="ARBA00022833"/>
    </source>
</evidence>
<dbReference type="InterPro" id="IPR015886">
    <property type="entry name" value="H2TH_FPG"/>
</dbReference>
<dbReference type="FunFam" id="1.10.8.50:FF:000010">
    <property type="entry name" value="endonuclease 8-like 2"/>
    <property type="match status" value="1"/>
</dbReference>
<dbReference type="GO" id="GO:0000978">
    <property type="term" value="F:RNA polymerase II cis-regulatory region sequence-specific DNA binding"/>
    <property type="evidence" value="ECO:0007669"/>
    <property type="project" value="TreeGrafter"/>
</dbReference>
<evidence type="ECO:0000256" key="28">
    <source>
        <dbReference type="SAM" id="MobiDB-lite"/>
    </source>
</evidence>
<dbReference type="PANTHER" id="PTHR10071:SF154">
    <property type="entry name" value="TRANSCRIPTION FACTOR GATA-4"/>
    <property type="match status" value="1"/>
</dbReference>
<comment type="function">
    <text evidence="20">Involved in base excision repair of DNA damaged by oxidation or by mutagenic agents. Has DNA glycosylase activity towards 5-hydroxyuracil and other oxidized derivatives of cytosine with a preference for mismatched double-stranded DNA (DNA bubbles). Has low or no DNA glycosylase activity towards thymine glycol, 2-hydroxyadenine, hypoxanthine and 8-oxoguanine. Has AP (apurinic/apyrimidinic) lyase activity and introduces nicks in the DNA strand. Cleaves the DNA backbone by beta-delta elimination to generate a single-strand break at the site of the removed base with both 3'- and 5'-phosphates.</text>
</comment>
<dbReference type="GO" id="GO:0000981">
    <property type="term" value="F:DNA-binding transcription factor activity, RNA polymerase II-specific"/>
    <property type="evidence" value="ECO:0007669"/>
    <property type="project" value="TreeGrafter"/>
</dbReference>
<evidence type="ECO:0000256" key="1">
    <source>
        <dbReference type="ARBA" id="ARBA00004123"/>
    </source>
</evidence>
<reference evidence="31" key="1">
    <citation type="journal article" date="2011" name="Nat. Biotechnol.">
        <title>The genomic sequence of the Chinese hamster ovary (CHO)-K1 cell line.</title>
        <authorList>
            <person name="Xu X."/>
            <person name="Nagarajan H."/>
            <person name="Lewis N.E."/>
            <person name="Pan S."/>
            <person name="Cai Z."/>
            <person name="Liu X."/>
            <person name="Chen W."/>
            <person name="Xie M."/>
            <person name="Wang W."/>
            <person name="Hammond S."/>
            <person name="Andersen M.R."/>
            <person name="Neff N."/>
            <person name="Passarelli B."/>
            <person name="Koh W."/>
            <person name="Fan H.C."/>
            <person name="Wang J."/>
            <person name="Gui Y."/>
            <person name="Lee K.H."/>
            <person name="Betenbaugh M.J."/>
            <person name="Quake S.R."/>
            <person name="Famili I."/>
            <person name="Palsson B.O."/>
            <person name="Wang J."/>
        </authorList>
    </citation>
    <scope>NUCLEOTIDE SEQUENCE [LARGE SCALE GENOMIC DNA]</scope>
    <source>
        <strain evidence="31">CHO K1 cell line</strain>
    </source>
</reference>
<dbReference type="PROSITE" id="PS00344">
    <property type="entry name" value="GATA_ZN_FINGER_1"/>
    <property type="match status" value="2"/>
</dbReference>
<evidence type="ECO:0000256" key="5">
    <source>
        <dbReference type="ARBA" id="ARBA00022737"/>
    </source>
</evidence>
<feature type="compositionally biased region" description="Basic residues" evidence="28">
    <location>
        <begin position="132"/>
        <end position="141"/>
    </location>
</feature>
<evidence type="ECO:0000256" key="16">
    <source>
        <dbReference type="ARBA" id="ARBA00023239"/>
    </source>
</evidence>
<keyword evidence="17" id="KW-0539">Nucleus</keyword>
<dbReference type="PANTHER" id="PTHR10071">
    <property type="entry name" value="TRANSCRIPTION FACTOR GATA FAMILY MEMBER"/>
    <property type="match status" value="1"/>
</dbReference>
<evidence type="ECO:0000256" key="8">
    <source>
        <dbReference type="ARBA" id="ARBA00022801"/>
    </source>
</evidence>
<keyword evidence="16" id="KW-0456">Lyase</keyword>
<dbReference type="PROSITE" id="PS50114">
    <property type="entry name" value="GATA_ZN_FINGER_2"/>
    <property type="match status" value="2"/>
</dbReference>
<dbReference type="FunCoup" id="G3H0L6">
    <property type="interactions" value="786"/>
</dbReference>
<evidence type="ECO:0000256" key="2">
    <source>
        <dbReference type="ARBA" id="ARBA00012720"/>
    </source>
</evidence>
<dbReference type="GO" id="GO:0006284">
    <property type="term" value="P:base-excision repair"/>
    <property type="evidence" value="ECO:0007669"/>
    <property type="project" value="InterPro"/>
</dbReference>
<dbReference type="PRINTS" id="PR00619">
    <property type="entry name" value="GATAZNFINGER"/>
</dbReference>
<evidence type="ECO:0000313" key="31">
    <source>
        <dbReference type="Proteomes" id="UP000001075"/>
    </source>
</evidence>
<dbReference type="GO" id="GO:0008270">
    <property type="term" value="F:zinc ion binding"/>
    <property type="evidence" value="ECO:0007669"/>
    <property type="project" value="UniProtKB-KW"/>
</dbReference>
<evidence type="ECO:0000256" key="20">
    <source>
        <dbReference type="ARBA" id="ARBA00056755"/>
    </source>
</evidence>
<dbReference type="FunFam" id="3.30.50.10:FF:000032">
    <property type="entry name" value="Transcription factor GATA-3"/>
    <property type="match status" value="1"/>
</dbReference>
<evidence type="ECO:0000256" key="23">
    <source>
        <dbReference type="ARBA" id="ARBA00076845"/>
    </source>
</evidence>
<keyword evidence="15" id="KW-0234">DNA repair</keyword>
<dbReference type="CDD" id="cd00202">
    <property type="entry name" value="ZnF_GATA"/>
    <property type="match status" value="2"/>
</dbReference>
<keyword evidence="30" id="KW-0255">Endonuclease</keyword>
<dbReference type="InterPro" id="IPR039355">
    <property type="entry name" value="Transcription_factor_GATA"/>
</dbReference>
<name>G3H0L6_CRIGR</name>
<evidence type="ECO:0000256" key="12">
    <source>
        <dbReference type="ARBA" id="ARBA00023125"/>
    </source>
</evidence>
<evidence type="ECO:0000256" key="21">
    <source>
        <dbReference type="ARBA" id="ARBA00062783"/>
    </source>
</evidence>
<dbReference type="GO" id="GO:0045944">
    <property type="term" value="P:positive regulation of transcription by RNA polymerase II"/>
    <property type="evidence" value="ECO:0007669"/>
    <property type="project" value="TreeGrafter"/>
</dbReference>
<evidence type="ECO:0000256" key="13">
    <source>
        <dbReference type="ARBA" id="ARBA00023159"/>
    </source>
</evidence>
<keyword evidence="13" id="KW-0010">Activator</keyword>
<dbReference type="InterPro" id="IPR000679">
    <property type="entry name" value="Znf_GATA"/>
</dbReference>
<dbReference type="InterPro" id="IPR010979">
    <property type="entry name" value="Ribosomal_uS13-like_H2TH"/>
</dbReference>
<dbReference type="GO" id="GO:0140078">
    <property type="term" value="F:class I DNA-(apurinic or apyrimidinic site) endonuclease activity"/>
    <property type="evidence" value="ECO:0007669"/>
    <property type="project" value="UniProtKB-EC"/>
</dbReference>
<evidence type="ECO:0000256" key="7">
    <source>
        <dbReference type="ARBA" id="ARBA00022771"/>
    </source>
</evidence>
<dbReference type="AlphaFoldDB" id="G3H0L6"/>
<evidence type="ECO:0000256" key="26">
    <source>
        <dbReference type="ARBA" id="ARBA00083340"/>
    </source>
</evidence>
<dbReference type="PaxDb" id="10029-XP_003498024.2"/>
<keyword evidence="11" id="KW-0805">Transcription regulation</keyword>
<evidence type="ECO:0000256" key="3">
    <source>
        <dbReference type="ARBA" id="ARBA00022553"/>
    </source>
</evidence>
<dbReference type="eggNOG" id="ENOG502RIIB">
    <property type="taxonomic scope" value="Eukaryota"/>
</dbReference>
<feature type="compositionally biased region" description="Low complexity" evidence="28">
    <location>
        <begin position="157"/>
        <end position="175"/>
    </location>
</feature>
<feature type="compositionally biased region" description="Polar residues" evidence="28">
    <location>
        <begin position="191"/>
        <end position="207"/>
    </location>
</feature>
<keyword evidence="8" id="KW-0378">Hydrolase</keyword>
<evidence type="ECO:0000256" key="22">
    <source>
        <dbReference type="ARBA" id="ARBA00073167"/>
    </source>
</evidence>
<dbReference type="EMBL" id="JH000094">
    <property type="protein sequence ID" value="EGW10356.1"/>
    <property type="molecule type" value="Genomic_DNA"/>
</dbReference>
<feature type="domain" description="GATA-type" evidence="29">
    <location>
        <begin position="26"/>
        <end position="80"/>
    </location>
</feature>
<feature type="domain" description="GATA-type" evidence="29">
    <location>
        <begin position="80"/>
        <end position="133"/>
    </location>
</feature>
<keyword evidence="3" id="KW-0597">Phosphoprotein</keyword>
<dbReference type="Pfam" id="PF00320">
    <property type="entry name" value="GATA"/>
    <property type="match status" value="2"/>
</dbReference>
<dbReference type="Gene3D" id="3.30.50.10">
    <property type="entry name" value="Erythroid Transcription Factor GATA-1, subunit A"/>
    <property type="match status" value="2"/>
</dbReference>
<dbReference type="SMART" id="SM01232">
    <property type="entry name" value="H2TH"/>
    <property type="match status" value="1"/>
</dbReference>
<evidence type="ECO:0000256" key="4">
    <source>
        <dbReference type="ARBA" id="ARBA00022723"/>
    </source>
</evidence>
<keyword evidence="10" id="KW-0007">Acetylation</keyword>
<evidence type="ECO:0000256" key="19">
    <source>
        <dbReference type="ARBA" id="ARBA00023295"/>
    </source>
</evidence>
<comment type="subunit">
    <text evidence="21">Binds EP300.</text>
</comment>
<keyword evidence="6" id="KW-0227">DNA damage</keyword>
<dbReference type="GO" id="GO:0045165">
    <property type="term" value="P:cell fate commitment"/>
    <property type="evidence" value="ECO:0007669"/>
    <property type="project" value="TreeGrafter"/>
</dbReference>
<dbReference type="Proteomes" id="UP000001075">
    <property type="component" value="Unassembled WGS sequence"/>
</dbReference>
<keyword evidence="18" id="KW-0511">Multifunctional enzyme</keyword>